<dbReference type="Proteomes" id="UP000504848">
    <property type="component" value="Segment"/>
</dbReference>
<dbReference type="EMBL" id="KT997876">
    <property type="protein sequence ID" value="ANS05759.1"/>
    <property type="molecule type" value="Genomic_DNA"/>
</dbReference>
<organism evidence="1 2">
    <name type="scientific">uncultured phage_Deep-GF0-KM16-C193</name>
    <dbReference type="NCBI Taxonomy" id="2740799"/>
    <lineage>
        <taxon>Viruses</taxon>
        <taxon>Duplodnaviria</taxon>
        <taxon>Heunggongvirae</taxon>
        <taxon>Uroviricota</taxon>
        <taxon>Caudoviricetes</taxon>
        <taxon>Autographivirales</taxon>
        <taxon>Stupnyavirus</taxon>
        <taxon>Stupnyavirus KM16C193</taxon>
    </lineage>
</organism>
<protein>
    <submittedName>
        <fullName evidence="1">Uncharacterized protein</fullName>
    </submittedName>
</protein>
<evidence type="ECO:0000313" key="1">
    <source>
        <dbReference type="EMBL" id="ANS05759.1"/>
    </source>
</evidence>
<keyword evidence="2" id="KW-1185">Reference proteome</keyword>
<name>A0A1B1IWQ6_9CAUD</name>
<dbReference type="GeneID" id="76971355"/>
<proteinExistence type="predicted"/>
<dbReference type="RefSeq" id="YP_009811056.1">
    <property type="nucleotide sequence ID" value="NC_048051.1"/>
</dbReference>
<dbReference type="KEGG" id="vg:76971355"/>
<evidence type="ECO:0000313" key="2">
    <source>
        <dbReference type="Proteomes" id="UP000504848"/>
    </source>
</evidence>
<accession>A0A1B1IWQ6</accession>
<sequence length="77" mass="8600">MTCYKSISLQNNMMSEWWNRIHAVLRGLSKKLGACASHVSDTKPFSKLMELKVAHAVAFYAISCVSTKNNSHTSLLI</sequence>
<reference evidence="1 2" key="1">
    <citation type="submission" date="2015-11" db="EMBL/GenBank/DDBJ databases">
        <title>Genomes of Abundant and Widespread Viruses from the Deep Ocean.</title>
        <authorList>
            <person name="Mizuno C.M."/>
            <person name="Ghai R."/>
            <person name="Saghai A."/>
            <person name="Lopez-Garcia P."/>
            <person name="Rodriguez-Valera F."/>
        </authorList>
    </citation>
    <scope>NUCLEOTIDE SEQUENCE [LARGE SCALE GENOMIC DNA]</scope>
</reference>